<dbReference type="InterPro" id="IPR012460">
    <property type="entry name" value="DUF1667"/>
</dbReference>
<name>A0ABS8N794_9CLOT</name>
<proteinExistence type="predicted"/>
<dbReference type="InterPro" id="IPR036593">
    <property type="entry name" value="CPE0013-like_sf"/>
</dbReference>
<dbReference type="Gene3D" id="3.10.530.10">
    <property type="entry name" value="CPE0013-like"/>
    <property type="match status" value="1"/>
</dbReference>
<evidence type="ECO:0000313" key="1">
    <source>
        <dbReference type="EMBL" id="MCC9295034.1"/>
    </source>
</evidence>
<dbReference type="Proteomes" id="UP001165422">
    <property type="component" value="Unassembled WGS sequence"/>
</dbReference>
<reference evidence="1" key="1">
    <citation type="submission" date="2021-11" db="EMBL/GenBank/DDBJ databases">
        <authorList>
            <person name="Qingchun L."/>
            <person name="Dong Z."/>
            <person name="Zongwei Q."/>
            <person name="Jia Z."/>
            <person name="Duotao L."/>
        </authorList>
    </citation>
    <scope>NUCLEOTIDE SEQUENCE</scope>
    <source>
        <strain evidence="1">WLY-B-L2</strain>
    </source>
</reference>
<keyword evidence="2" id="KW-1185">Reference proteome</keyword>
<accession>A0ABS8N794</accession>
<dbReference type="PANTHER" id="PTHR39450">
    <property type="entry name" value="MOLYBDOPTERIN OXIDOREDUCTASE, 4FE-4S CLUSTER-BINDING SUBUNIT"/>
    <property type="match status" value="1"/>
</dbReference>
<gene>
    <name evidence="1" type="ORF">LN736_09215</name>
</gene>
<evidence type="ECO:0000313" key="2">
    <source>
        <dbReference type="Proteomes" id="UP001165422"/>
    </source>
</evidence>
<organism evidence="1 2">
    <name type="scientific">Clostridium aromativorans</name>
    <dbReference type="NCBI Taxonomy" id="2836848"/>
    <lineage>
        <taxon>Bacteria</taxon>
        <taxon>Bacillati</taxon>
        <taxon>Bacillota</taxon>
        <taxon>Clostridia</taxon>
        <taxon>Eubacteriales</taxon>
        <taxon>Clostridiaceae</taxon>
        <taxon>Clostridium</taxon>
    </lineage>
</organism>
<dbReference type="Pfam" id="PF07892">
    <property type="entry name" value="DUF1667"/>
    <property type="match status" value="1"/>
</dbReference>
<comment type="caution">
    <text evidence="1">The sequence shown here is derived from an EMBL/GenBank/DDBJ whole genome shotgun (WGS) entry which is preliminary data.</text>
</comment>
<dbReference type="SUPFAM" id="SSF160148">
    <property type="entry name" value="CPE0013-like"/>
    <property type="match status" value="1"/>
</dbReference>
<dbReference type="PANTHER" id="PTHR39450:SF1">
    <property type="entry name" value="DUF1667 DOMAIN-CONTAINING PROTEIN"/>
    <property type="match status" value="1"/>
</dbReference>
<protein>
    <submittedName>
        <fullName evidence="1">DUF1667 domain-containing protein</fullName>
    </submittedName>
</protein>
<dbReference type="RefSeq" id="WP_229981428.1">
    <property type="nucleotide sequence ID" value="NZ_JAJJPB010000010.1"/>
</dbReference>
<sequence>MIKEYTCIICPNGCEIEVDIEKEKPISIKGASCKKGEKYVKMEIVDPRRTITTSVLVENGVVPLVSIRLTNPIPKAYIFKVMDKIKSIKVKAPIKIGQVIVNNIFGLGSDLIATKNVKVSE</sequence>
<dbReference type="EMBL" id="JAJJPB010000010">
    <property type="protein sequence ID" value="MCC9295034.1"/>
    <property type="molecule type" value="Genomic_DNA"/>
</dbReference>